<dbReference type="NCBIfam" id="NF008588">
    <property type="entry name" value="PRK11553.1"/>
    <property type="match status" value="1"/>
</dbReference>
<reference evidence="8 9" key="1">
    <citation type="submission" date="2018-08" db="EMBL/GenBank/DDBJ databases">
        <title>Recombination of ecologically and evolutionarily significant loci maintains genetic cohesion in the Pseudomonas syringae species complex.</title>
        <authorList>
            <person name="Dillon M."/>
            <person name="Thakur S."/>
            <person name="Almeida R.N.D."/>
            <person name="Weir B.S."/>
            <person name="Guttman D.S."/>
        </authorList>
    </citation>
    <scope>NUCLEOTIDE SEQUENCE [LARGE SCALE GENOMIC DNA]</scope>
    <source>
        <strain evidence="8 9">ICMP 4086</strain>
    </source>
</reference>
<dbReference type="InterPro" id="IPR010067">
    <property type="entry name" value="ABC_SsuA_sub-bd"/>
</dbReference>
<feature type="domain" description="Solute-binding protein family 3/N-terminal" evidence="7">
    <location>
        <begin position="65"/>
        <end position="285"/>
    </location>
</feature>
<dbReference type="FunFam" id="3.40.190.10:FF:000050">
    <property type="entry name" value="Sulfonate ABC transporter substrate-binding protein"/>
    <property type="match status" value="1"/>
</dbReference>
<dbReference type="Proteomes" id="UP000278587">
    <property type="component" value="Unassembled WGS sequence"/>
</dbReference>
<dbReference type="InterPro" id="IPR001638">
    <property type="entry name" value="Solute-binding_3/MltF_N"/>
</dbReference>
<dbReference type="Gene3D" id="3.40.190.10">
    <property type="entry name" value="Periplasmic binding protein-like II"/>
    <property type="match status" value="2"/>
</dbReference>
<evidence type="ECO:0000256" key="5">
    <source>
        <dbReference type="ARBA" id="ARBA00055538"/>
    </source>
</evidence>
<proteinExistence type="inferred from homology"/>
<gene>
    <name evidence="8" type="ORF">ALQ84_05310</name>
</gene>
<dbReference type="InterPro" id="IPR015168">
    <property type="entry name" value="SsuA/THI5"/>
</dbReference>
<dbReference type="SUPFAM" id="SSF53850">
    <property type="entry name" value="Periplasmic binding protein-like II"/>
    <property type="match status" value="1"/>
</dbReference>
<dbReference type="CDD" id="cd13557">
    <property type="entry name" value="PBP2_SsuA"/>
    <property type="match status" value="1"/>
</dbReference>
<dbReference type="GO" id="GO:0042626">
    <property type="term" value="F:ATPase-coupled transmembrane transporter activity"/>
    <property type="evidence" value="ECO:0007669"/>
    <property type="project" value="InterPro"/>
</dbReference>
<evidence type="ECO:0000313" key="8">
    <source>
        <dbReference type="EMBL" id="RMM06599.1"/>
    </source>
</evidence>
<dbReference type="NCBIfam" id="TIGR01728">
    <property type="entry name" value="SsuA_fam"/>
    <property type="match status" value="1"/>
</dbReference>
<comment type="caution">
    <text evidence="8">The sequence shown here is derived from an EMBL/GenBank/DDBJ whole genome shotgun (WGS) entry which is preliminary data.</text>
</comment>
<dbReference type="AlphaFoldDB" id="A0A3M3B1S9"/>
<dbReference type="EMBL" id="RBOC01000156">
    <property type="protein sequence ID" value="RMM06599.1"/>
    <property type="molecule type" value="Genomic_DNA"/>
</dbReference>
<dbReference type="GO" id="GO:0016020">
    <property type="term" value="C:membrane"/>
    <property type="evidence" value="ECO:0007669"/>
    <property type="project" value="InterPro"/>
</dbReference>
<dbReference type="Pfam" id="PF09084">
    <property type="entry name" value="NMT1"/>
    <property type="match status" value="1"/>
</dbReference>
<dbReference type="PANTHER" id="PTHR30024:SF42">
    <property type="entry name" value="ALIPHATIC SULFONATES-BINDING PROTEIN-RELATED"/>
    <property type="match status" value="1"/>
</dbReference>
<dbReference type="PANTHER" id="PTHR30024">
    <property type="entry name" value="ALIPHATIC SULFONATES-BINDING PROTEIN-RELATED"/>
    <property type="match status" value="1"/>
</dbReference>
<comment type="similarity">
    <text evidence="2">Belongs to the bacterial solute-binding protein SsuA/TauA family.</text>
</comment>
<comment type="subcellular location">
    <subcellularLocation>
        <location evidence="1">Periplasm</location>
    </subcellularLocation>
</comment>
<evidence type="ECO:0000259" key="7">
    <source>
        <dbReference type="SMART" id="SM00062"/>
    </source>
</evidence>
<evidence type="ECO:0000256" key="4">
    <source>
        <dbReference type="ARBA" id="ARBA00022729"/>
    </source>
</evidence>
<keyword evidence="3" id="KW-0813">Transport</keyword>
<organism evidence="8 9">
    <name type="scientific">Pseudomonas caricapapayae</name>
    <dbReference type="NCBI Taxonomy" id="46678"/>
    <lineage>
        <taxon>Bacteria</taxon>
        <taxon>Pseudomonadati</taxon>
        <taxon>Pseudomonadota</taxon>
        <taxon>Gammaproteobacteria</taxon>
        <taxon>Pseudomonadales</taxon>
        <taxon>Pseudomonadaceae</taxon>
        <taxon>Pseudomonas</taxon>
    </lineage>
</organism>
<evidence type="ECO:0000256" key="6">
    <source>
        <dbReference type="ARBA" id="ARBA00070228"/>
    </source>
</evidence>
<dbReference type="GO" id="GO:0042597">
    <property type="term" value="C:periplasmic space"/>
    <property type="evidence" value="ECO:0007669"/>
    <property type="project" value="UniProtKB-SubCell"/>
</dbReference>
<evidence type="ECO:0000256" key="3">
    <source>
        <dbReference type="ARBA" id="ARBA00022448"/>
    </source>
</evidence>
<dbReference type="SMART" id="SM00062">
    <property type="entry name" value="PBPb"/>
    <property type="match status" value="1"/>
</dbReference>
<comment type="function">
    <text evidence="5">Part of a binding-protein-dependent transport system for aliphatic sulfonates. Putative binding protein.</text>
</comment>
<sequence>MYRYKKVLLRSCLFPPCSSPTGRSGTGQHPAKGAHMRTVILRRSLVALFAAAVALGAVTQAQAEDLRIGYQKYGTLVLLKAKGSLEKRLAEQGVKVQWTEFPGGPQLLEGLNVGSIDFGVTGETPPVFAQAAGADLLYVAYEPPAPTSEAILVPKDSPVTSVKDLKGKKVVLNKGSNVHYLLVKALEDAGLKYTDIQTVFLPPADARAAFERGSVDAWVIWDPYQAAAEKQLQARTLKDGTGIVDNHQFYLATKPYAQKNPKVIQALVEEVRAVGEWSKAHPDEVTQQVAPLLGLPADITLTSVKRQGYGALFITPPVVAAQQKIADTFYQLKLIPKPLSIADVVWTPPAAVAQAQ</sequence>
<accession>A0A3M3B1S9</accession>
<keyword evidence="4" id="KW-0732">Signal</keyword>
<protein>
    <recommendedName>
        <fullName evidence="6">Putative aliphatic sulfonates-binding protein</fullName>
    </recommendedName>
</protein>
<evidence type="ECO:0000256" key="2">
    <source>
        <dbReference type="ARBA" id="ARBA00010742"/>
    </source>
</evidence>
<evidence type="ECO:0000313" key="9">
    <source>
        <dbReference type="Proteomes" id="UP000278587"/>
    </source>
</evidence>
<name>A0A3M3B1S9_9PSED</name>
<evidence type="ECO:0000256" key="1">
    <source>
        <dbReference type="ARBA" id="ARBA00004418"/>
    </source>
</evidence>